<sequence length="327" mass="34288">MTSKADPLGDAKTLVADYKRARSDYLTGLWYQMLLVCALVAVLATGVWVVGHLPEARLELAVTGEQSLLALTVLAAIALALQVVVRNSTDSMPDLARSRVLEFASVIVGSASFGVAALSTWHEAMKSPQSVFGVLCPALVGAAVVLVAADASARTRTDLAAAQDLVARVHLNKWLRSRGGRARLGSRRLLPFELCAVVLLGGCAAVIAIEAWATGKADASNLAAAGYLGAVGLCLATSAFAMWVTGSRLFVVPGLAYILVVLLVGWVVAGGTNSHELLGLVPLAVTIVVLAPIASLRHVLGWWYRNELRRTDEALAKAGLAGDAQFE</sequence>
<keyword evidence="1" id="KW-1133">Transmembrane helix</keyword>
<evidence type="ECO:0000256" key="1">
    <source>
        <dbReference type="SAM" id="Phobius"/>
    </source>
</evidence>
<keyword evidence="3" id="KW-1185">Reference proteome</keyword>
<feature type="transmembrane region" description="Helical" evidence="1">
    <location>
        <begin position="100"/>
        <end position="118"/>
    </location>
</feature>
<gene>
    <name evidence="2" type="ORF">BJ963_003644</name>
</gene>
<organism evidence="2 3">
    <name type="scientific">Leifsonia soli</name>
    <dbReference type="NCBI Taxonomy" id="582665"/>
    <lineage>
        <taxon>Bacteria</taxon>
        <taxon>Bacillati</taxon>
        <taxon>Actinomycetota</taxon>
        <taxon>Actinomycetes</taxon>
        <taxon>Micrococcales</taxon>
        <taxon>Microbacteriaceae</taxon>
        <taxon>Leifsonia</taxon>
    </lineage>
</organism>
<keyword evidence="1" id="KW-0812">Transmembrane</keyword>
<evidence type="ECO:0000313" key="2">
    <source>
        <dbReference type="EMBL" id="NYD76125.1"/>
    </source>
</evidence>
<dbReference type="RefSeq" id="WP_179457869.1">
    <property type="nucleotide sequence ID" value="NZ_BAAAPX010000001.1"/>
</dbReference>
<protein>
    <submittedName>
        <fullName evidence="2">Uncharacterized protein</fullName>
    </submittedName>
</protein>
<comment type="caution">
    <text evidence="2">The sequence shown here is derived from an EMBL/GenBank/DDBJ whole genome shotgun (WGS) entry which is preliminary data.</text>
</comment>
<feature type="transmembrane region" description="Helical" evidence="1">
    <location>
        <begin position="29"/>
        <end position="48"/>
    </location>
</feature>
<dbReference type="AlphaFoldDB" id="A0A852T5M8"/>
<feature type="transmembrane region" description="Helical" evidence="1">
    <location>
        <begin position="130"/>
        <end position="149"/>
    </location>
</feature>
<dbReference type="EMBL" id="JACCBJ010000001">
    <property type="protein sequence ID" value="NYD76125.1"/>
    <property type="molecule type" value="Genomic_DNA"/>
</dbReference>
<name>A0A852T5M8_9MICO</name>
<evidence type="ECO:0000313" key="3">
    <source>
        <dbReference type="Proteomes" id="UP000589620"/>
    </source>
</evidence>
<feature type="transmembrane region" description="Helical" evidence="1">
    <location>
        <begin position="68"/>
        <end position="88"/>
    </location>
</feature>
<feature type="transmembrane region" description="Helical" evidence="1">
    <location>
        <begin position="280"/>
        <end position="300"/>
    </location>
</feature>
<accession>A0A852T5M8</accession>
<feature type="transmembrane region" description="Helical" evidence="1">
    <location>
        <begin position="189"/>
        <end position="212"/>
    </location>
</feature>
<feature type="transmembrane region" description="Helical" evidence="1">
    <location>
        <begin position="224"/>
        <end position="244"/>
    </location>
</feature>
<feature type="transmembrane region" description="Helical" evidence="1">
    <location>
        <begin position="249"/>
        <end position="268"/>
    </location>
</feature>
<keyword evidence="1" id="KW-0472">Membrane</keyword>
<proteinExistence type="predicted"/>
<reference evidence="2 3" key="1">
    <citation type="submission" date="2020-07" db="EMBL/GenBank/DDBJ databases">
        <title>Sequencing the genomes of 1000 actinobacteria strains.</title>
        <authorList>
            <person name="Klenk H.-P."/>
        </authorList>
    </citation>
    <scope>NUCLEOTIDE SEQUENCE [LARGE SCALE GENOMIC DNA]</scope>
    <source>
        <strain evidence="2 3">DSM 23871</strain>
    </source>
</reference>
<dbReference type="Proteomes" id="UP000589620">
    <property type="component" value="Unassembled WGS sequence"/>
</dbReference>